<organism evidence="1 2">
    <name type="scientific">Mycolicibacterium hippocampi</name>
    <dbReference type="NCBI Taxonomy" id="659824"/>
    <lineage>
        <taxon>Bacteria</taxon>
        <taxon>Bacillati</taxon>
        <taxon>Actinomycetota</taxon>
        <taxon>Actinomycetes</taxon>
        <taxon>Mycobacteriales</taxon>
        <taxon>Mycobacteriaceae</taxon>
        <taxon>Mycolicibacterium</taxon>
    </lineage>
</organism>
<comment type="caution">
    <text evidence="1">The sequence shown here is derived from an EMBL/GenBank/DDBJ whole genome shotgun (WGS) entry which is preliminary data.</text>
</comment>
<reference evidence="1 2" key="1">
    <citation type="submission" date="2020-05" db="EMBL/GenBank/DDBJ databases">
        <title>Draft genome sequence of Mycobacterium hippocampi DL, isolated from European seabass, Dicentrarchus labrax, reared in fish farms.</title>
        <authorList>
            <person name="Stathopoulou P."/>
            <person name="Asimakis E."/>
            <person name="Tzokas K."/>
            <person name="Batargias C."/>
            <person name="Tsiamis G."/>
        </authorList>
    </citation>
    <scope>NUCLEOTIDE SEQUENCE [LARGE SCALE GENOMIC DNA]</scope>
    <source>
        <strain evidence="1 2">DL</strain>
    </source>
</reference>
<protein>
    <submittedName>
        <fullName evidence="1">Uncharacterized protein</fullName>
    </submittedName>
</protein>
<dbReference type="Proteomes" id="UP000570517">
    <property type="component" value="Unassembled WGS sequence"/>
</dbReference>
<keyword evidence="2" id="KW-1185">Reference proteome</keyword>
<dbReference type="AlphaFoldDB" id="A0A850PSZ6"/>
<dbReference type="EMBL" id="JABFYL010000049">
    <property type="protein sequence ID" value="NVN53722.1"/>
    <property type="molecule type" value="Genomic_DNA"/>
</dbReference>
<gene>
    <name evidence="1" type="ORF">HLY00_4073</name>
</gene>
<sequence>MTVPVAGRRERIDLWSQLANLDAIPGEATRRRSSLAPDVVTSEVRLLSAAGGTVAEK</sequence>
<proteinExistence type="predicted"/>
<accession>A0A850PSZ6</accession>
<name>A0A850PSZ6_9MYCO</name>
<evidence type="ECO:0000313" key="2">
    <source>
        <dbReference type="Proteomes" id="UP000570517"/>
    </source>
</evidence>
<evidence type="ECO:0000313" key="1">
    <source>
        <dbReference type="EMBL" id="NVN53722.1"/>
    </source>
</evidence>